<evidence type="ECO:0000313" key="3">
    <source>
        <dbReference type="Proteomes" id="UP000654370"/>
    </source>
</evidence>
<accession>A0A8H7UAU6</accession>
<dbReference type="OrthoDB" id="2389118at2759"/>
<evidence type="ECO:0000256" key="1">
    <source>
        <dbReference type="SAM" id="MobiDB-lite"/>
    </source>
</evidence>
<name>A0A8H7UAU6_MORIS</name>
<protein>
    <submittedName>
        <fullName evidence="2">Uncharacterized protein</fullName>
    </submittedName>
</protein>
<keyword evidence="3" id="KW-1185">Reference proteome</keyword>
<proteinExistence type="predicted"/>
<feature type="region of interest" description="Disordered" evidence="1">
    <location>
        <begin position="199"/>
        <end position="220"/>
    </location>
</feature>
<reference evidence="2" key="1">
    <citation type="submission" date="2020-12" db="EMBL/GenBank/DDBJ databases">
        <title>Metabolic potential, ecology and presence of endohyphal bacteria is reflected in genomic diversity of Mucoromycotina.</title>
        <authorList>
            <person name="Muszewska A."/>
            <person name="Okrasinska A."/>
            <person name="Steczkiewicz K."/>
            <person name="Drgas O."/>
            <person name="Orlowska M."/>
            <person name="Perlinska-Lenart U."/>
            <person name="Aleksandrzak-Piekarczyk T."/>
            <person name="Szatraj K."/>
            <person name="Zielenkiewicz U."/>
            <person name="Pilsyk S."/>
            <person name="Malc E."/>
            <person name="Mieczkowski P."/>
            <person name="Kruszewska J.S."/>
            <person name="Biernat P."/>
            <person name="Pawlowska J."/>
        </authorList>
    </citation>
    <scope>NUCLEOTIDE SEQUENCE</scope>
    <source>
        <strain evidence="2">WA0000067209</strain>
    </source>
</reference>
<dbReference type="AlphaFoldDB" id="A0A8H7UAU6"/>
<dbReference type="EMBL" id="JAEPQZ010000012">
    <property type="protein sequence ID" value="KAG2174757.1"/>
    <property type="molecule type" value="Genomic_DNA"/>
</dbReference>
<comment type="caution">
    <text evidence="2">The sequence shown here is derived from an EMBL/GenBank/DDBJ whole genome shotgun (WGS) entry which is preliminary data.</text>
</comment>
<dbReference type="Proteomes" id="UP000654370">
    <property type="component" value="Unassembled WGS sequence"/>
</dbReference>
<evidence type="ECO:0000313" key="2">
    <source>
        <dbReference type="EMBL" id="KAG2174757.1"/>
    </source>
</evidence>
<organism evidence="2 3">
    <name type="scientific">Mortierella isabellina</name>
    <name type="common">Filamentous fungus</name>
    <name type="synonym">Umbelopsis isabellina</name>
    <dbReference type="NCBI Taxonomy" id="91625"/>
    <lineage>
        <taxon>Eukaryota</taxon>
        <taxon>Fungi</taxon>
        <taxon>Fungi incertae sedis</taxon>
        <taxon>Mucoromycota</taxon>
        <taxon>Mucoromycotina</taxon>
        <taxon>Umbelopsidomycetes</taxon>
        <taxon>Umbelopsidales</taxon>
        <taxon>Umbelopsidaceae</taxon>
        <taxon>Umbelopsis</taxon>
    </lineage>
</organism>
<gene>
    <name evidence="2" type="ORF">INT43_005815</name>
</gene>
<sequence>MEEVKRTKLVIQLLKNREYQENPQSKPYKLQICKIHGKVPDAHGKELLFVELADAGNSVFALIPTSPTFDDDFDRELTPGIVIRMKAKANYHVMSHGSKLGVHLLAQEYKVLCDGTAVNETLLNVNDNDEIRKSLIEVERMLSAGSDDKFARLINIDELKDRAVNTEKLENDVPDIEMKLDSDYDSESDADLLLAIGGENESDPHLHNQKSYSSPDPKRAKLLPVQDSAQPTTNSSNVVEDFGWKQSKWVQDYECIIPEDQQRILSMLDGWSLTESKLQATPQATPRVNNSSNLIEVPCEVECHPIPMSQDNVNRNTNKEESIDSVISQFIRQRQALQAVYTPKISFTTI</sequence>